<evidence type="ECO:0000256" key="3">
    <source>
        <dbReference type="ARBA" id="ARBA00023295"/>
    </source>
</evidence>
<sequence>MKKLVSVLALVFFACPLFAQVPDSIAENIKVIKKYVFEDYKQMLKQPTGALLYPYITPGSKSYATVLWDWDSWLSNIALAQILQDQGSAADKREALPYEQGCVLNYLAYTGADGYMPMVVDKNSDPAKIKPADIYATNMHKPVIAQHAAFLTKLNDGNAEWLREKFHLMQAFITNYQTHHWHKDTGLFFWQDDLAIGVDNDPSTFFRPNRSSASIYLNCLMYKELQAMAYLSTQLKLKDDGPMYRVQAEDLKKAIQQNCWDEKDGYYYSVDLNLRPITNQPSIVFGKPFVLHKGMPRTYSGLIQRFGVWSGFMTMWAGIATPEQAKRMVAENYLDKRTFNARYGIRTLSKLEKMYSLKASSNPSNWLGPIWGISNYLTYRGLLKYGYKKEATELAYKTIMLFGDDFKKEGALHEYYDPDTGAPIMNKGFQNWNYLVLNMIDQLEGGKVVEEF</sequence>
<keyword evidence="7" id="KW-1185">Reference proteome</keyword>
<feature type="domain" description="Mannosylglycerate hydrolase MGH1-like glycoside hydrolase" evidence="5">
    <location>
        <begin position="67"/>
        <end position="429"/>
    </location>
</feature>
<evidence type="ECO:0000313" key="6">
    <source>
        <dbReference type="EMBL" id="QKJ32067.1"/>
    </source>
</evidence>
<dbReference type="SUPFAM" id="SSF48208">
    <property type="entry name" value="Six-hairpin glycosidases"/>
    <property type="match status" value="1"/>
</dbReference>
<evidence type="ECO:0000259" key="5">
    <source>
        <dbReference type="Pfam" id="PF22422"/>
    </source>
</evidence>
<evidence type="ECO:0000256" key="2">
    <source>
        <dbReference type="ARBA" id="ARBA00022801"/>
    </source>
</evidence>
<dbReference type="Proteomes" id="UP000505355">
    <property type="component" value="Chromosome"/>
</dbReference>
<dbReference type="Gene3D" id="1.50.10.10">
    <property type="match status" value="1"/>
</dbReference>
<feature type="signal peptide" evidence="4">
    <location>
        <begin position="1"/>
        <end position="19"/>
    </location>
</feature>
<dbReference type="GO" id="GO:0009311">
    <property type="term" value="P:oligosaccharide metabolic process"/>
    <property type="evidence" value="ECO:0007669"/>
    <property type="project" value="InterPro"/>
</dbReference>
<comment type="similarity">
    <text evidence="1">Belongs to the glycosyl hydrolase 63 family.</text>
</comment>
<accession>A0A7D4Q5Z8</accession>
<reference evidence="6 7" key="1">
    <citation type="submission" date="2020-05" db="EMBL/GenBank/DDBJ databases">
        <title>Mucilaginibacter mali sp. nov.</title>
        <authorList>
            <person name="Kim H.S."/>
            <person name="Lee K.C."/>
            <person name="Suh M.K."/>
            <person name="Kim J.-S."/>
            <person name="Han K.-I."/>
            <person name="Eom M.K."/>
            <person name="Shin Y.K."/>
            <person name="Lee J.-S."/>
        </authorList>
    </citation>
    <scope>NUCLEOTIDE SEQUENCE [LARGE SCALE GENOMIC DNA]</scope>
    <source>
        <strain evidence="6 7">G2-14</strain>
    </source>
</reference>
<proteinExistence type="inferred from homology"/>
<keyword evidence="4" id="KW-0732">Signal</keyword>
<protein>
    <submittedName>
        <fullName evidence="6">Glycoside hydrolase family 37</fullName>
    </submittedName>
</protein>
<dbReference type="PROSITE" id="PS51257">
    <property type="entry name" value="PROKAR_LIPOPROTEIN"/>
    <property type="match status" value="1"/>
</dbReference>
<dbReference type="KEGG" id="mmab:HQ865_20630"/>
<evidence type="ECO:0000256" key="1">
    <source>
        <dbReference type="ARBA" id="ARBA00010833"/>
    </source>
</evidence>
<dbReference type="GO" id="GO:0004573">
    <property type="term" value="F:Glc3Man9GlcNAc2 oligosaccharide glucosidase activity"/>
    <property type="evidence" value="ECO:0007669"/>
    <property type="project" value="InterPro"/>
</dbReference>
<dbReference type="InterPro" id="IPR012341">
    <property type="entry name" value="6hp_glycosidase-like_sf"/>
</dbReference>
<organism evidence="6 7">
    <name type="scientific">Mucilaginibacter mali</name>
    <dbReference type="NCBI Taxonomy" id="2740462"/>
    <lineage>
        <taxon>Bacteria</taxon>
        <taxon>Pseudomonadati</taxon>
        <taxon>Bacteroidota</taxon>
        <taxon>Sphingobacteriia</taxon>
        <taxon>Sphingobacteriales</taxon>
        <taxon>Sphingobacteriaceae</taxon>
        <taxon>Mucilaginibacter</taxon>
    </lineage>
</organism>
<keyword evidence="3" id="KW-0326">Glycosidase</keyword>
<feature type="chain" id="PRO_5028905729" evidence="4">
    <location>
        <begin position="20"/>
        <end position="452"/>
    </location>
</feature>
<keyword evidence="2 6" id="KW-0378">Hydrolase</keyword>
<dbReference type="InterPro" id="IPR004888">
    <property type="entry name" value="Glycoside_hydrolase_63"/>
</dbReference>
<dbReference type="Pfam" id="PF22422">
    <property type="entry name" value="MGH1-like_GH"/>
    <property type="match status" value="1"/>
</dbReference>
<dbReference type="GO" id="GO:0006487">
    <property type="term" value="P:protein N-linked glycosylation"/>
    <property type="evidence" value="ECO:0007669"/>
    <property type="project" value="TreeGrafter"/>
</dbReference>
<dbReference type="PANTHER" id="PTHR10412">
    <property type="entry name" value="MANNOSYL-OLIGOSACCHARIDE GLUCOSIDASE"/>
    <property type="match status" value="1"/>
</dbReference>
<name>A0A7D4Q5Z8_9SPHI</name>
<gene>
    <name evidence="6" type="ORF">HQ865_20630</name>
</gene>
<evidence type="ECO:0000313" key="7">
    <source>
        <dbReference type="Proteomes" id="UP000505355"/>
    </source>
</evidence>
<evidence type="ECO:0000256" key="4">
    <source>
        <dbReference type="SAM" id="SignalP"/>
    </source>
</evidence>
<dbReference type="RefSeq" id="WP_173416719.1">
    <property type="nucleotide sequence ID" value="NZ_CP054139.1"/>
</dbReference>
<dbReference type="AlphaFoldDB" id="A0A7D4Q5Z8"/>
<dbReference type="InterPro" id="IPR054491">
    <property type="entry name" value="MGH1-like_GH"/>
</dbReference>
<dbReference type="PANTHER" id="PTHR10412:SF11">
    <property type="entry name" value="MANNOSYL-OLIGOSACCHARIDE GLUCOSIDASE"/>
    <property type="match status" value="1"/>
</dbReference>
<dbReference type="InterPro" id="IPR008928">
    <property type="entry name" value="6-hairpin_glycosidase_sf"/>
</dbReference>
<dbReference type="EMBL" id="CP054139">
    <property type="protein sequence ID" value="QKJ32067.1"/>
    <property type="molecule type" value="Genomic_DNA"/>
</dbReference>